<accession>A0A918Z180</accession>
<sequence length="159" mass="16806">MSGGSLRHKAGPQLTRPGPGSFRQAPRPARPGIWLYHSDMAKKLVIKVTAGADAPERCSQAFTVAAVAVASGVDVSVWLTGESAWFALPGRAAEFELPHAAPLPDLIDSILAGGRLTLCTQCAARRDITEEDVLKGVRIAGAQVFVQESLADDTQALVY</sequence>
<dbReference type="EMBL" id="BNAT01000017">
    <property type="protein sequence ID" value="GHE31747.1"/>
    <property type="molecule type" value="Genomic_DNA"/>
</dbReference>
<feature type="region of interest" description="Disordered" evidence="1">
    <location>
        <begin position="1"/>
        <end position="26"/>
    </location>
</feature>
<dbReference type="AlphaFoldDB" id="A0A918Z180"/>
<reference evidence="2" key="1">
    <citation type="journal article" date="2014" name="Int. J. Syst. Evol. Microbiol.">
        <title>Complete genome sequence of Corynebacterium casei LMG S-19264T (=DSM 44701T), isolated from a smear-ripened cheese.</title>
        <authorList>
            <consortium name="US DOE Joint Genome Institute (JGI-PGF)"/>
            <person name="Walter F."/>
            <person name="Albersmeier A."/>
            <person name="Kalinowski J."/>
            <person name="Ruckert C."/>
        </authorList>
    </citation>
    <scope>NUCLEOTIDE SEQUENCE</scope>
    <source>
        <strain evidence="2">CGMCC 4.7403</strain>
    </source>
</reference>
<evidence type="ECO:0000313" key="3">
    <source>
        <dbReference type="Proteomes" id="UP000603227"/>
    </source>
</evidence>
<dbReference type="SUPFAM" id="SSF75169">
    <property type="entry name" value="DsrEFH-like"/>
    <property type="match status" value="1"/>
</dbReference>
<gene>
    <name evidence="2" type="ORF">GCM10017771_48230</name>
</gene>
<organism evidence="2 3">
    <name type="scientific">Streptomyces capitiformicae</name>
    <dbReference type="NCBI Taxonomy" id="2014920"/>
    <lineage>
        <taxon>Bacteria</taxon>
        <taxon>Bacillati</taxon>
        <taxon>Actinomycetota</taxon>
        <taxon>Actinomycetes</taxon>
        <taxon>Kitasatosporales</taxon>
        <taxon>Streptomycetaceae</taxon>
        <taxon>Streptomyces</taxon>
    </lineage>
</organism>
<dbReference type="InterPro" id="IPR003787">
    <property type="entry name" value="Sulphur_relay_DsrE/F-like"/>
</dbReference>
<keyword evidence="3" id="KW-1185">Reference proteome</keyword>
<comment type="caution">
    <text evidence="2">The sequence shown here is derived from an EMBL/GenBank/DDBJ whole genome shotgun (WGS) entry which is preliminary data.</text>
</comment>
<dbReference type="Proteomes" id="UP000603227">
    <property type="component" value="Unassembled WGS sequence"/>
</dbReference>
<name>A0A918Z180_9ACTN</name>
<reference evidence="2" key="2">
    <citation type="submission" date="2020-09" db="EMBL/GenBank/DDBJ databases">
        <authorList>
            <person name="Sun Q."/>
            <person name="Zhou Y."/>
        </authorList>
    </citation>
    <scope>NUCLEOTIDE SEQUENCE</scope>
    <source>
        <strain evidence="2">CGMCC 4.7403</strain>
    </source>
</reference>
<evidence type="ECO:0000256" key="1">
    <source>
        <dbReference type="SAM" id="MobiDB-lite"/>
    </source>
</evidence>
<feature type="compositionally biased region" description="Basic residues" evidence="1">
    <location>
        <begin position="1"/>
        <end position="10"/>
    </location>
</feature>
<evidence type="ECO:0008006" key="4">
    <source>
        <dbReference type="Google" id="ProtNLM"/>
    </source>
</evidence>
<evidence type="ECO:0000313" key="2">
    <source>
        <dbReference type="EMBL" id="GHE31747.1"/>
    </source>
</evidence>
<protein>
    <recommendedName>
        <fullName evidence="4">Peroxiredoxin</fullName>
    </recommendedName>
</protein>
<dbReference type="InterPro" id="IPR027396">
    <property type="entry name" value="DsrEFH-like"/>
</dbReference>
<dbReference type="Pfam" id="PF02635">
    <property type="entry name" value="DsrE"/>
    <property type="match status" value="1"/>
</dbReference>
<dbReference type="Gene3D" id="3.40.1260.10">
    <property type="entry name" value="DsrEFH-like"/>
    <property type="match status" value="1"/>
</dbReference>
<proteinExistence type="predicted"/>